<sequence length="210" mass="23601">MSSAFVYRIPRHRRVLVADEHNDGANQQLASTSVASGSRKRRLNTNDIDFLNTDALPAVSHFAVPSSDLLKCIHHFASNYYEERGQLYNDSRTYRKQKTARRRAKKARLENPDAHVDDSEEQEDAASKPAANTTRRRDMYKTMDGSALLAVGMLLQEHIARTLVTRKPADWKEGDAEAQGEAEEDYSDDGGQAESNVDDDETDSDSDPER</sequence>
<reference evidence="2" key="1">
    <citation type="submission" date="2014-09" db="EMBL/GenBank/DDBJ databases">
        <title>Genome sequence of the luminous mushroom Mycena chlorophos for searching fungal bioluminescence genes.</title>
        <authorList>
            <person name="Tanaka Y."/>
            <person name="Kasuga D."/>
            <person name="Oba Y."/>
            <person name="Hase S."/>
            <person name="Sato K."/>
            <person name="Oba Y."/>
            <person name="Sakakibara Y."/>
        </authorList>
    </citation>
    <scope>NUCLEOTIDE SEQUENCE</scope>
</reference>
<proteinExistence type="predicted"/>
<dbReference type="Proteomes" id="UP000815677">
    <property type="component" value="Unassembled WGS sequence"/>
</dbReference>
<feature type="region of interest" description="Disordered" evidence="1">
    <location>
        <begin position="93"/>
        <end position="139"/>
    </location>
</feature>
<feature type="compositionally biased region" description="Basic and acidic residues" evidence="1">
    <location>
        <begin position="107"/>
        <end position="117"/>
    </location>
</feature>
<feature type="compositionally biased region" description="Acidic residues" evidence="1">
    <location>
        <begin position="196"/>
        <end position="210"/>
    </location>
</feature>
<feature type="compositionally biased region" description="Basic residues" evidence="1">
    <location>
        <begin position="94"/>
        <end position="106"/>
    </location>
</feature>
<evidence type="ECO:0000256" key="1">
    <source>
        <dbReference type="SAM" id="MobiDB-lite"/>
    </source>
</evidence>
<protein>
    <submittedName>
        <fullName evidence="2">Uncharacterized protein</fullName>
    </submittedName>
</protein>
<organism evidence="2 3">
    <name type="scientific">Mycena chlorophos</name>
    <name type="common">Agaric fungus</name>
    <name type="synonym">Agaricus chlorophos</name>
    <dbReference type="NCBI Taxonomy" id="658473"/>
    <lineage>
        <taxon>Eukaryota</taxon>
        <taxon>Fungi</taxon>
        <taxon>Dikarya</taxon>
        <taxon>Basidiomycota</taxon>
        <taxon>Agaricomycotina</taxon>
        <taxon>Agaricomycetes</taxon>
        <taxon>Agaricomycetidae</taxon>
        <taxon>Agaricales</taxon>
        <taxon>Marasmiineae</taxon>
        <taxon>Mycenaceae</taxon>
        <taxon>Mycena</taxon>
    </lineage>
</organism>
<dbReference type="EMBL" id="DF842749">
    <property type="protein sequence ID" value="GAT46772.1"/>
    <property type="molecule type" value="Genomic_DNA"/>
</dbReference>
<feature type="region of interest" description="Disordered" evidence="1">
    <location>
        <begin position="165"/>
        <end position="210"/>
    </location>
</feature>
<feature type="compositionally biased region" description="Acidic residues" evidence="1">
    <location>
        <begin position="176"/>
        <end position="188"/>
    </location>
</feature>
<accession>A0ABQ0L6L8</accession>
<name>A0ABQ0L6L8_MYCCL</name>
<gene>
    <name evidence="2" type="ORF">MCHLO_04271</name>
</gene>
<evidence type="ECO:0000313" key="2">
    <source>
        <dbReference type="EMBL" id="GAT46772.1"/>
    </source>
</evidence>
<evidence type="ECO:0000313" key="3">
    <source>
        <dbReference type="Proteomes" id="UP000815677"/>
    </source>
</evidence>
<keyword evidence="3" id="KW-1185">Reference proteome</keyword>